<name>A0A1F8G4Q1_9BACT</name>
<dbReference type="AlphaFoldDB" id="A0A1F8G4Q1"/>
<dbReference type="PANTHER" id="PTHR43096:SF52">
    <property type="entry name" value="DNAJ HOMOLOG 1, MITOCHONDRIAL-RELATED"/>
    <property type="match status" value="1"/>
</dbReference>
<keyword evidence="2" id="KW-0863">Zinc-finger</keyword>
<evidence type="ECO:0000313" key="5">
    <source>
        <dbReference type="Proteomes" id="UP000177478"/>
    </source>
</evidence>
<evidence type="ECO:0000256" key="1">
    <source>
        <dbReference type="ARBA" id="ARBA00023186"/>
    </source>
</evidence>
<reference evidence="4 5" key="1">
    <citation type="journal article" date="2016" name="Nat. Commun.">
        <title>Thousands of microbial genomes shed light on interconnected biogeochemical processes in an aquifer system.</title>
        <authorList>
            <person name="Anantharaman K."/>
            <person name="Brown C.T."/>
            <person name="Hug L.A."/>
            <person name="Sharon I."/>
            <person name="Castelle C.J."/>
            <person name="Probst A.J."/>
            <person name="Thomas B.C."/>
            <person name="Singh A."/>
            <person name="Wilkins M.J."/>
            <person name="Karaoz U."/>
            <person name="Brodie E.L."/>
            <person name="Williams K.H."/>
            <person name="Hubbard S.S."/>
            <person name="Banfield J.F."/>
        </authorList>
    </citation>
    <scope>NUCLEOTIDE SEQUENCE [LARGE SCALE GENOMIC DNA]</scope>
</reference>
<dbReference type="GO" id="GO:0051082">
    <property type="term" value="F:unfolded protein binding"/>
    <property type="evidence" value="ECO:0007669"/>
    <property type="project" value="InterPro"/>
</dbReference>
<dbReference type="GO" id="GO:0042026">
    <property type="term" value="P:protein refolding"/>
    <property type="evidence" value="ECO:0007669"/>
    <property type="project" value="TreeGrafter"/>
</dbReference>
<proteinExistence type="predicted"/>
<organism evidence="4 5">
    <name type="scientific">Candidatus Yanofskybacteria bacterium RIFCSPHIGHO2_12_FULL_45_19b</name>
    <dbReference type="NCBI Taxonomy" id="1802689"/>
    <lineage>
        <taxon>Bacteria</taxon>
        <taxon>Candidatus Yanofskyibacteriota</taxon>
    </lineage>
</organism>
<keyword evidence="1" id="KW-0143">Chaperone</keyword>
<accession>A0A1F8G4Q1</accession>
<feature type="domain" description="CR-type" evidence="3">
    <location>
        <begin position="173"/>
        <end position="245"/>
    </location>
</feature>
<comment type="caution">
    <text evidence="4">The sequence shown here is derived from an EMBL/GenBank/DDBJ whole genome shotgun (WGS) entry which is preliminary data.</text>
</comment>
<dbReference type="CDD" id="cd10719">
    <property type="entry name" value="DnaJ_zf"/>
    <property type="match status" value="1"/>
</dbReference>
<evidence type="ECO:0000256" key="2">
    <source>
        <dbReference type="PROSITE-ProRule" id="PRU00546"/>
    </source>
</evidence>
<gene>
    <name evidence="4" type="ORF">A3F25_00800</name>
</gene>
<dbReference type="PANTHER" id="PTHR43096">
    <property type="entry name" value="DNAJ HOMOLOG 1, MITOCHONDRIAL-RELATED"/>
    <property type="match status" value="1"/>
</dbReference>
<dbReference type="CDD" id="cd06257">
    <property type="entry name" value="DnaJ"/>
    <property type="match status" value="1"/>
</dbReference>
<dbReference type="InterPro" id="IPR001305">
    <property type="entry name" value="HSP_DnaJ_Cys-rich_dom"/>
</dbReference>
<dbReference type="GO" id="GO:0008270">
    <property type="term" value="F:zinc ion binding"/>
    <property type="evidence" value="ECO:0007669"/>
    <property type="project" value="UniProtKB-KW"/>
</dbReference>
<evidence type="ECO:0000313" key="4">
    <source>
        <dbReference type="EMBL" id="OGN20337.1"/>
    </source>
</evidence>
<dbReference type="SUPFAM" id="SSF49493">
    <property type="entry name" value="HSP40/DnaJ peptide-binding domain"/>
    <property type="match status" value="1"/>
</dbReference>
<sequence length="292" mass="32180">MVKKDYYAILGITPGASQEMVEAAYDRVPKGKTDETVEEAYAILSDPQARLQYDRLYKIIKEVGQGFDGLDSTRVSDADFNHVLGLQALTTEVDSLQENLRQLFSEEEWEAIVGDSELDGLSLEDWTNLLEGMIMGLKTKQPTPVTKNEVAKIEATNDLTLNLPVNQAEAQKGGIKSLGYERYSECKECQGSGSRTRRSYANCAVCAGSGKNAITQAECLVCAGLGRYPKENCLNCRGTGRVLVRRQVNIVIPENINSGDCLRITAAGNRHFRRSAYGDLVVKINLQNESDN</sequence>
<dbReference type="InterPro" id="IPR036869">
    <property type="entry name" value="J_dom_sf"/>
</dbReference>
<dbReference type="GO" id="GO:0031072">
    <property type="term" value="F:heat shock protein binding"/>
    <property type="evidence" value="ECO:0007669"/>
    <property type="project" value="InterPro"/>
</dbReference>
<dbReference type="SUPFAM" id="SSF57938">
    <property type="entry name" value="DnaJ/Hsp40 cysteine-rich domain"/>
    <property type="match status" value="1"/>
</dbReference>
<dbReference type="EMBL" id="MGKD01000005">
    <property type="protein sequence ID" value="OGN20337.1"/>
    <property type="molecule type" value="Genomic_DNA"/>
</dbReference>
<dbReference type="Gene3D" id="2.10.230.10">
    <property type="entry name" value="Heat shock protein DnaJ, cysteine-rich domain"/>
    <property type="match status" value="1"/>
</dbReference>
<dbReference type="SUPFAM" id="SSF46565">
    <property type="entry name" value="Chaperone J-domain"/>
    <property type="match status" value="1"/>
</dbReference>
<dbReference type="GO" id="GO:0005737">
    <property type="term" value="C:cytoplasm"/>
    <property type="evidence" value="ECO:0007669"/>
    <property type="project" value="TreeGrafter"/>
</dbReference>
<dbReference type="InterPro" id="IPR001623">
    <property type="entry name" value="DnaJ_domain"/>
</dbReference>
<dbReference type="InterPro" id="IPR036410">
    <property type="entry name" value="HSP_DnaJ_Cys-rich_dom_sf"/>
</dbReference>
<dbReference type="STRING" id="1802689.A3F25_00800"/>
<dbReference type="Proteomes" id="UP000177478">
    <property type="component" value="Unassembled WGS sequence"/>
</dbReference>
<dbReference type="PROSITE" id="PS51188">
    <property type="entry name" value="ZF_CR"/>
    <property type="match status" value="1"/>
</dbReference>
<keyword evidence="2" id="KW-0862">Zinc</keyword>
<dbReference type="Gene3D" id="2.60.260.20">
    <property type="entry name" value="Urease metallochaperone UreE, N-terminal domain"/>
    <property type="match status" value="1"/>
</dbReference>
<dbReference type="InterPro" id="IPR008971">
    <property type="entry name" value="HSP40/DnaJ_pept-bd"/>
</dbReference>
<dbReference type="Gene3D" id="1.10.287.110">
    <property type="entry name" value="DnaJ domain"/>
    <property type="match status" value="1"/>
</dbReference>
<feature type="zinc finger region" description="CR-type" evidence="2">
    <location>
        <begin position="173"/>
        <end position="245"/>
    </location>
</feature>
<keyword evidence="2" id="KW-0479">Metal-binding</keyword>
<protein>
    <recommendedName>
        <fullName evidence="3">CR-type domain-containing protein</fullName>
    </recommendedName>
</protein>
<evidence type="ECO:0000259" key="3">
    <source>
        <dbReference type="PROSITE" id="PS51188"/>
    </source>
</evidence>